<dbReference type="KEGG" id="gtr:GLOTRDRAFT_135977"/>
<reference evidence="2 3" key="1">
    <citation type="journal article" date="2012" name="Science">
        <title>The Paleozoic origin of enzymatic lignin decomposition reconstructed from 31 fungal genomes.</title>
        <authorList>
            <person name="Floudas D."/>
            <person name="Binder M."/>
            <person name="Riley R."/>
            <person name="Barry K."/>
            <person name="Blanchette R.A."/>
            <person name="Henrissat B."/>
            <person name="Martinez A.T."/>
            <person name="Otillar R."/>
            <person name="Spatafora J.W."/>
            <person name="Yadav J.S."/>
            <person name="Aerts A."/>
            <person name="Benoit I."/>
            <person name="Boyd A."/>
            <person name="Carlson A."/>
            <person name="Copeland A."/>
            <person name="Coutinho P.M."/>
            <person name="de Vries R.P."/>
            <person name="Ferreira P."/>
            <person name="Findley K."/>
            <person name="Foster B."/>
            <person name="Gaskell J."/>
            <person name="Glotzer D."/>
            <person name="Gorecki P."/>
            <person name="Heitman J."/>
            <person name="Hesse C."/>
            <person name="Hori C."/>
            <person name="Igarashi K."/>
            <person name="Jurgens J.A."/>
            <person name="Kallen N."/>
            <person name="Kersten P."/>
            <person name="Kohler A."/>
            <person name="Kuees U."/>
            <person name="Kumar T.K.A."/>
            <person name="Kuo A."/>
            <person name="LaButti K."/>
            <person name="Larrondo L.F."/>
            <person name="Lindquist E."/>
            <person name="Ling A."/>
            <person name="Lombard V."/>
            <person name="Lucas S."/>
            <person name="Lundell T."/>
            <person name="Martin R."/>
            <person name="McLaughlin D.J."/>
            <person name="Morgenstern I."/>
            <person name="Morin E."/>
            <person name="Murat C."/>
            <person name="Nagy L.G."/>
            <person name="Nolan M."/>
            <person name="Ohm R.A."/>
            <person name="Patyshakuliyeva A."/>
            <person name="Rokas A."/>
            <person name="Ruiz-Duenas F.J."/>
            <person name="Sabat G."/>
            <person name="Salamov A."/>
            <person name="Samejima M."/>
            <person name="Schmutz J."/>
            <person name="Slot J.C."/>
            <person name="St John F."/>
            <person name="Stenlid J."/>
            <person name="Sun H."/>
            <person name="Sun S."/>
            <person name="Syed K."/>
            <person name="Tsang A."/>
            <person name="Wiebenga A."/>
            <person name="Young D."/>
            <person name="Pisabarro A."/>
            <person name="Eastwood D.C."/>
            <person name="Martin F."/>
            <person name="Cullen D."/>
            <person name="Grigoriev I.V."/>
            <person name="Hibbett D.S."/>
        </authorList>
    </citation>
    <scope>NUCLEOTIDE SEQUENCE [LARGE SCALE GENOMIC DNA]</scope>
    <source>
        <strain evidence="2 3">ATCC 11539</strain>
    </source>
</reference>
<dbReference type="OMA" id="PLRWATH"/>
<feature type="compositionally biased region" description="Pro residues" evidence="1">
    <location>
        <begin position="78"/>
        <end position="92"/>
    </location>
</feature>
<evidence type="ECO:0000313" key="2">
    <source>
        <dbReference type="EMBL" id="EPQ58977.1"/>
    </source>
</evidence>
<dbReference type="RefSeq" id="XP_007862090.1">
    <property type="nucleotide sequence ID" value="XM_007863899.1"/>
</dbReference>
<dbReference type="Proteomes" id="UP000030669">
    <property type="component" value="Unassembled WGS sequence"/>
</dbReference>
<feature type="region of interest" description="Disordered" evidence="1">
    <location>
        <begin position="71"/>
        <end position="92"/>
    </location>
</feature>
<gene>
    <name evidence="2" type="ORF">GLOTRDRAFT_135977</name>
</gene>
<feature type="region of interest" description="Disordered" evidence="1">
    <location>
        <begin position="1"/>
        <end position="47"/>
    </location>
</feature>
<dbReference type="AlphaFoldDB" id="S7QIE0"/>
<accession>S7QIE0</accession>
<sequence>MSNQDRGQYQPGPEQDQEGTTSNGDELPTYDDLAAASGPNSRFGRWRGWVEKRAAERYADLTPAVREQRRARGWDIEPPQPPPPPPDTQKPLPPLVVNQPPTPGMLHVQTTNMTMPPISPFFTPDRTPPVIPQSIPPSHLRLSNFGSRFLPHTTSPIRSLLPLPGDRMLLIGHDDGLSVLDMFPQEWTDGGLTTKGPSDAQAKLIWQGEGVYQMSYLEVESNGSSTPQGVVLALVGHPESDTPKDQESFRSLRLYSLASLASLARWATTQKNARPLDLRRPGNWQPQQTAIKKKHHSSTHSLTKGLKSLILDTPSGSQHREHTDRRASFSPGSTKSTATLSPSSSITRLDTPFNASSESLAPVRSNSGDSGWDVVDELPLRWATDFVPLAGARLAHTSVLSYDLYKDQNKKGGGTLLAVATKNNILLYETPRGERAFTFVKEFYTPFHARSVSFVHQTYPDTIARSVSDVAHVRESSSGRKSHQRHSSMIGRFLNYGNQLCLFVIFEKKAGIIRIADASVGEVEMYEGASANSLSPTSSSARRSRLSMDGGHIGFAKETKGAWLPPQRVEIPMTMNSSSRHHGLTQGMYCLSRGRVTHLFASPLPANVPATPPVLALHWNYTPKHVIPRVCLPDEDDDITQPFLQLVGLGDDGIEVQELPLSALASSKGKGRAFEPVRAYVDLGGDTDFLCTGGQWHRPLFAHLNRSYSTASTLSNSSFDSLSTDEIRSKLAREEGIYCWIKKGYEDFRIFWVGGTGSVIDDEESSEY</sequence>
<dbReference type="OrthoDB" id="2590590at2759"/>
<evidence type="ECO:0000256" key="1">
    <source>
        <dbReference type="SAM" id="MobiDB-lite"/>
    </source>
</evidence>
<dbReference type="GeneID" id="19303441"/>
<dbReference type="EMBL" id="KB469297">
    <property type="protein sequence ID" value="EPQ58977.1"/>
    <property type="molecule type" value="Genomic_DNA"/>
</dbReference>
<proteinExistence type="predicted"/>
<feature type="region of interest" description="Disordered" evidence="1">
    <location>
        <begin position="273"/>
        <end position="352"/>
    </location>
</feature>
<dbReference type="eggNOG" id="ENOG502S7PG">
    <property type="taxonomic scope" value="Eukaryota"/>
</dbReference>
<evidence type="ECO:0000313" key="3">
    <source>
        <dbReference type="Proteomes" id="UP000030669"/>
    </source>
</evidence>
<keyword evidence="3" id="KW-1185">Reference proteome</keyword>
<feature type="compositionally biased region" description="Polar residues" evidence="1">
    <location>
        <begin position="330"/>
        <end position="352"/>
    </location>
</feature>
<dbReference type="HOGENOM" id="CLU_012233_0_0_1"/>
<protein>
    <submittedName>
        <fullName evidence="2">Uncharacterized protein</fullName>
    </submittedName>
</protein>
<name>S7QIE0_GLOTA</name>
<organism evidence="2 3">
    <name type="scientific">Gloeophyllum trabeum (strain ATCC 11539 / FP-39264 / Madison 617)</name>
    <name type="common">Brown rot fungus</name>
    <dbReference type="NCBI Taxonomy" id="670483"/>
    <lineage>
        <taxon>Eukaryota</taxon>
        <taxon>Fungi</taxon>
        <taxon>Dikarya</taxon>
        <taxon>Basidiomycota</taxon>
        <taxon>Agaricomycotina</taxon>
        <taxon>Agaricomycetes</taxon>
        <taxon>Gloeophyllales</taxon>
        <taxon>Gloeophyllaceae</taxon>
        <taxon>Gloeophyllum</taxon>
    </lineage>
</organism>
<feature type="compositionally biased region" description="Basic and acidic residues" evidence="1">
    <location>
        <begin position="318"/>
        <end position="327"/>
    </location>
</feature>
<dbReference type="STRING" id="670483.S7QIE0"/>